<name>A0A553HQ15_9PEZI</name>
<accession>A0A553HQ15</accession>
<dbReference type="OrthoDB" id="3759773at2759"/>
<comment type="caution">
    <text evidence="1">The sequence shown here is derived from an EMBL/GenBank/DDBJ whole genome shotgun (WGS) entry which is preliminary data.</text>
</comment>
<dbReference type="Proteomes" id="UP000319160">
    <property type="component" value="Unassembled WGS sequence"/>
</dbReference>
<sequence>MKPQRILDLPNELLIRIFEYVEEGTTSINEPWVFDTVPYNIKIIQDLRLTCRRFHETSSHLLLPFVKVNITHRSLTRLDEISRHPFISRGVRAIKLCLGPFYDSVITHDIQAFAAYQASRLRPYIPIWDTFVGREIYGSTSTKTYQKAFTKAVALAESWEKLAAQGVDTNCAEHLLILKAHAGYLKLYEDYETLSGSVVQTIASAMVRIPTATWIKVDDNPSSWSTGYLRPEDLDQENSLLDHLLLPTGWSDARKYMLGPPPFHLIGELLFSIKRLGIPLKGLGIETPPPTGLFPTSDTAITHELGVLPTAFQQLETISFRPRTNLWDQYWTDRAPEEWIDFIDFLLHLLHTRSLRNIDLNFDFMCNYGPPPQLSMARLLLSYIWPNLQDLYFNGPFHFKELKAIVKPLGRTVKLQWCGYLMSGSWADVLDLLRERNAPCQQLGDGNADGGVYGQECDRMNDSVRQSIFRQNYLVESKATQYIREKLPSNPVRDWEMRDSYAPEPVSM</sequence>
<dbReference type="STRING" id="2512241.A0A553HQ15"/>
<protein>
    <recommendedName>
        <fullName evidence="3">F-box domain-containing protein</fullName>
    </recommendedName>
</protein>
<gene>
    <name evidence="1" type="ORF">FHL15_008972</name>
</gene>
<evidence type="ECO:0000313" key="1">
    <source>
        <dbReference type="EMBL" id="TRX90053.1"/>
    </source>
</evidence>
<organism evidence="1 2">
    <name type="scientific">Xylaria flabelliformis</name>
    <dbReference type="NCBI Taxonomy" id="2512241"/>
    <lineage>
        <taxon>Eukaryota</taxon>
        <taxon>Fungi</taxon>
        <taxon>Dikarya</taxon>
        <taxon>Ascomycota</taxon>
        <taxon>Pezizomycotina</taxon>
        <taxon>Sordariomycetes</taxon>
        <taxon>Xylariomycetidae</taxon>
        <taxon>Xylariales</taxon>
        <taxon>Xylariaceae</taxon>
        <taxon>Xylaria</taxon>
    </lineage>
</organism>
<evidence type="ECO:0000313" key="2">
    <source>
        <dbReference type="Proteomes" id="UP000319160"/>
    </source>
</evidence>
<proteinExistence type="predicted"/>
<dbReference type="EMBL" id="VFLP01000059">
    <property type="protein sequence ID" value="TRX90053.1"/>
    <property type="molecule type" value="Genomic_DNA"/>
</dbReference>
<dbReference type="AlphaFoldDB" id="A0A553HQ15"/>
<evidence type="ECO:0008006" key="3">
    <source>
        <dbReference type="Google" id="ProtNLM"/>
    </source>
</evidence>
<keyword evidence="2" id="KW-1185">Reference proteome</keyword>
<reference evidence="2" key="1">
    <citation type="submission" date="2019-06" db="EMBL/GenBank/DDBJ databases">
        <title>Draft genome sequence of the griseofulvin-producing fungus Xylaria cubensis strain G536.</title>
        <authorList>
            <person name="Mead M.E."/>
            <person name="Raja H.A."/>
            <person name="Steenwyk J.L."/>
            <person name="Knowles S.L."/>
            <person name="Oberlies N.H."/>
            <person name="Rokas A."/>
        </authorList>
    </citation>
    <scope>NUCLEOTIDE SEQUENCE [LARGE SCALE GENOMIC DNA]</scope>
    <source>
        <strain evidence="2">G536</strain>
    </source>
</reference>